<evidence type="ECO:0000313" key="1">
    <source>
        <dbReference type="EMBL" id="KAJ3574723.1"/>
    </source>
</evidence>
<evidence type="ECO:0000313" key="2">
    <source>
        <dbReference type="Proteomes" id="UP001213000"/>
    </source>
</evidence>
<name>A0AAD5W2X6_9AGAR</name>
<protein>
    <submittedName>
        <fullName evidence="1">Uncharacterized protein</fullName>
    </submittedName>
</protein>
<proteinExistence type="predicted"/>
<reference evidence="1" key="1">
    <citation type="submission" date="2022-07" db="EMBL/GenBank/DDBJ databases">
        <title>Genome Sequence of Leucocoprinus birnbaumii.</title>
        <authorList>
            <person name="Buettner E."/>
        </authorList>
    </citation>
    <scope>NUCLEOTIDE SEQUENCE</scope>
    <source>
        <strain evidence="1">VT141</strain>
    </source>
</reference>
<dbReference type="Proteomes" id="UP001213000">
    <property type="component" value="Unassembled WGS sequence"/>
</dbReference>
<dbReference type="AlphaFoldDB" id="A0AAD5W2X6"/>
<organism evidence="1 2">
    <name type="scientific">Leucocoprinus birnbaumii</name>
    <dbReference type="NCBI Taxonomy" id="56174"/>
    <lineage>
        <taxon>Eukaryota</taxon>
        <taxon>Fungi</taxon>
        <taxon>Dikarya</taxon>
        <taxon>Basidiomycota</taxon>
        <taxon>Agaricomycotina</taxon>
        <taxon>Agaricomycetes</taxon>
        <taxon>Agaricomycetidae</taxon>
        <taxon>Agaricales</taxon>
        <taxon>Agaricineae</taxon>
        <taxon>Agaricaceae</taxon>
        <taxon>Leucocoprinus</taxon>
    </lineage>
</organism>
<sequence>MLQLLKGDPKLAAQDLALEVLNHPREALYRFCDGMRNIEEEKEDMIDTIRRTSGLPNIVRTGAMTPLDELFIRKCGNAIPPLNIDVLTNRYAFRDPTAVMAHEEPQGKIPEPGYLLLGYGDGAVLVILSGYYDKATVAAGPGDGGNDGAITIYTKDMLDDL</sequence>
<gene>
    <name evidence="1" type="ORF">NP233_g1584</name>
</gene>
<keyword evidence="2" id="KW-1185">Reference proteome</keyword>
<dbReference type="EMBL" id="JANIEX010000059">
    <property type="protein sequence ID" value="KAJ3574723.1"/>
    <property type="molecule type" value="Genomic_DNA"/>
</dbReference>
<accession>A0AAD5W2X6</accession>
<comment type="caution">
    <text evidence="1">The sequence shown here is derived from an EMBL/GenBank/DDBJ whole genome shotgun (WGS) entry which is preliminary data.</text>
</comment>